<evidence type="ECO:0000256" key="1">
    <source>
        <dbReference type="ARBA" id="ARBA00022729"/>
    </source>
</evidence>
<dbReference type="Pfam" id="PF21783">
    <property type="entry name" value="YNCE"/>
    <property type="match status" value="1"/>
</dbReference>
<reference evidence="3" key="1">
    <citation type="submission" date="2021-06" db="EMBL/GenBank/DDBJ databases">
        <authorList>
            <person name="Criscuolo A."/>
        </authorList>
    </citation>
    <scope>NUCLEOTIDE SEQUENCE</scope>
    <source>
        <strain evidence="3">CIP111600</strain>
    </source>
</reference>
<evidence type="ECO:0000259" key="2">
    <source>
        <dbReference type="Pfam" id="PF21783"/>
    </source>
</evidence>
<dbReference type="PANTHER" id="PTHR47197:SF3">
    <property type="entry name" value="DIHYDRO-HEME D1 DEHYDROGENASE"/>
    <property type="match status" value="1"/>
</dbReference>
<dbReference type="PANTHER" id="PTHR47197">
    <property type="entry name" value="PROTEIN NIRF"/>
    <property type="match status" value="1"/>
</dbReference>
<dbReference type="InterPro" id="IPR051200">
    <property type="entry name" value="Host-pathogen_enzymatic-act"/>
</dbReference>
<gene>
    <name evidence="3" type="ORF">PAESOLCIP111_02592</name>
</gene>
<accession>A0A916NIR3</accession>
<sequence length="366" mass="38649">MLFKLGEPAMNTYKKSLLIGAASLTVLLSGCALETKQEAELRLHGKSANAAESAAANQPAAGKLTSIQFYVPSEKENRISVIDVVSSKVVGNIPVSESPSTVIFSSTMREAYAANMHSSTISIINTQTLSVVKEVPVGPMPHGMVLSPDNKTLYVAAVADQFVYLVDTKEGKEAGTIDLGTGAKTNYLALLGDKLYISDHENHKVYIVNVKTKTVEHTIATGKIPRAGKVSDDGKTLYVPVAGDRALEIYNTADGKLLGKIDAIDGATDVVVTDNGQTAIVTGMEGSSVTFVDLQSYKAVKTLTGLPGAKHISFNRQQTKAYVTLSGSNQVAVIDTEKQEVTDRITVGAQPHGIQLKALPGIGGSC</sequence>
<evidence type="ECO:0000313" key="4">
    <source>
        <dbReference type="Proteomes" id="UP000693672"/>
    </source>
</evidence>
<dbReference type="AlphaFoldDB" id="A0A916NIR3"/>
<dbReference type="PROSITE" id="PS51257">
    <property type="entry name" value="PROKAR_LIPOPROTEIN"/>
    <property type="match status" value="1"/>
</dbReference>
<keyword evidence="1" id="KW-0732">Signal</keyword>
<name>A0A916NIR3_9BACL</name>
<keyword evidence="4" id="KW-1185">Reference proteome</keyword>
<dbReference type="NCBIfam" id="TIGR02276">
    <property type="entry name" value="beta_rpt_yvtn"/>
    <property type="match status" value="2"/>
</dbReference>
<dbReference type="InterPro" id="IPR048433">
    <property type="entry name" value="YNCE-like_beta-prop"/>
</dbReference>
<organism evidence="3 4">
    <name type="scientific">Paenibacillus solanacearum</name>
    <dbReference type="NCBI Taxonomy" id="2048548"/>
    <lineage>
        <taxon>Bacteria</taxon>
        <taxon>Bacillati</taxon>
        <taxon>Bacillota</taxon>
        <taxon>Bacilli</taxon>
        <taxon>Bacillales</taxon>
        <taxon>Paenibacillaceae</taxon>
        <taxon>Paenibacillus</taxon>
    </lineage>
</organism>
<dbReference type="EMBL" id="CAJVAS010000009">
    <property type="protein sequence ID" value="CAG7624028.1"/>
    <property type="molecule type" value="Genomic_DNA"/>
</dbReference>
<evidence type="ECO:0000313" key="3">
    <source>
        <dbReference type="EMBL" id="CAG7624028.1"/>
    </source>
</evidence>
<comment type="caution">
    <text evidence="3">The sequence shown here is derived from an EMBL/GenBank/DDBJ whole genome shotgun (WGS) entry which is preliminary data.</text>
</comment>
<dbReference type="Proteomes" id="UP000693672">
    <property type="component" value="Unassembled WGS sequence"/>
</dbReference>
<feature type="domain" description="YNCE-like beta-propeller" evidence="2">
    <location>
        <begin position="195"/>
        <end position="354"/>
    </location>
</feature>
<protein>
    <recommendedName>
        <fullName evidence="2">YNCE-like beta-propeller domain-containing protein</fullName>
    </recommendedName>
</protein>
<proteinExistence type="predicted"/>
<dbReference type="InterPro" id="IPR011964">
    <property type="entry name" value="YVTN_b-propeller_repeat"/>
</dbReference>